<proteinExistence type="inferred from homology"/>
<dbReference type="EMBL" id="JAHFVK010000001">
    <property type="protein sequence ID" value="MBT2133219.1"/>
    <property type="molecule type" value="Genomic_DNA"/>
</dbReference>
<name>A0ABS5W0Q1_9SPHN</name>
<feature type="transmembrane region" description="Helical" evidence="8">
    <location>
        <begin position="222"/>
        <end position="245"/>
    </location>
</feature>
<gene>
    <name evidence="10" type="primary">rarD</name>
    <name evidence="10" type="ORF">KK137_02630</name>
</gene>
<keyword evidence="6 8" id="KW-1133">Transmembrane helix</keyword>
<dbReference type="InterPro" id="IPR037185">
    <property type="entry name" value="EmrE-like"/>
</dbReference>
<dbReference type="SUPFAM" id="SSF103481">
    <property type="entry name" value="Multidrug resistance efflux transporter EmrE"/>
    <property type="match status" value="1"/>
</dbReference>
<evidence type="ECO:0000256" key="5">
    <source>
        <dbReference type="ARBA" id="ARBA00022692"/>
    </source>
</evidence>
<evidence type="ECO:0000256" key="4">
    <source>
        <dbReference type="ARBA" id="ARBA00022475"/>
    </source>
</evidence>
<keyword evidence="4" id="KW-1003">Cell membrane</keyword>
<dbReference type="PANTHER" id="PTHR22911">
    <property type="entry name" value="ACYL-MALONYL CONDENSING ENZYME-RELATED"/>
    <property type="match status" value="1"/>
</dbReference>
<dbReference type="NCBIfam" id="TIGR00688">
    <property type="entry name" value="rarD"/>
    <property type="match status" value="1"/>
</dbReference>
<accession>A0ABS5W0Q1</accession>
<dbReference type="InterPro" id="IPR004626">
    <property type="entry name" value="RarD"/>
</dbReference>
<evidence type="ECO:0000256" key="1">
    <source>
        <dbReference type="ARBA" id="ARBA00004651"/>
    </source>
</evidence>
<reference evidence="10 11" key="1">
    <citation type="submission" date="2021-05" db="EMBL/GenBank/DDBJ databases">
        <title>Croceibacterium sp. LX-88 genome sequence.</title>
        <authorList>
            <person name="Luo X."/>
        </authorList>
    </citation>
    <scope>NUCLEOTIDE SEQUENCE [LARGE SCALE GENOMIC DNA]</scope>
    <source>
        <strain evidence="10 11">LX-88</strain>
    </source>
</reference>
<feature type="transmembrane region" description="Helical" evidence="8">
    <location>
        <begin position="194"/>
        <end position="215"/>
    </location>
</feature>
<keyword evidence="5 8" id="KW-0812">Transmembrane</keyword>
<evidence type="ECO:0000259" key="9">
    <source>
        <dbReference type="Pfam" id="PF00892"/>
    </source>
</evidence>
<dbReference type="PANTHER" id="PTHR22911:SF137">
    <property type="entry name" value="SOLUTE CARRIER FAMILY 35 MEMBER G2-RELATED"/>
    <property type="match status" value="1"/>
</dbReference>
<evidence type="ECO:0000256" key="6">
    <source>
        <dbReference type="ARBA" id="ARBA00022989"/>
    </source>
</evidence>
<feature type="transmembrane region" description="Helical" evidence="8">
    <location>
        <begin position="157"/>
        <end position="182"/>
    </location>
</feature>
<feature type="transmembrane region" description="Helical" evidence="8">
    <location>
        <begin position="251"/>
        <end position="271"/>
    </location>
</feature>
<organism evidence="10 11">
    <name type="scientific">Croceibacterium selenioxidans</name>
    <dbReference type="NCBI Taxonomy" id="2838833"/>
    <lineage>
        <taxon>Bacteria</taxon>
        <taxon>Pseudomonadati</taxon>
        <taxon>Pseudomonadota</taxon>
        <taxon>Alphaproteobacteria</taxon>
        <taxon>Sphingomonadales</taxon>
        <taxon>Erythrobacteraceae</taxon>
        <taxon>Croceibacterium</taxon>
    </lineage>
</organism>
<feature type="transmembrane region" description="Helical" evidence="8">
    <location>
        <begin position="16"/>
        <end position="34"/>
    </location>
</feature>
<comment type="similarity">
    <text evidence="2">Belongs to the EamA transporter family.</text>
</comment>
<feature type="transmembrane region" description="Helical" evidence="8">
    <location>
        <begin position="134"/>
        <end position="150"/>
    </location>
</feature>
<feature type="transmembrane region" description="Helical" evidence="8">
    <location>
        <begin position="55"/>
        <end position="76"/>
    </location>
</feature>
<evidence type="ECO:0000256" key="2">
    <source>
        <dbReference type="ARBA" id="ARBA00007362"/>
    </source>
</evidence>
<dbReference type="InterPro" id="IPR000620">
    <property type="entry name" value="EamA_dom"/>
</dbReference>
<feature type="transmembrane region" description="Helical" evidence="8">
    <location>
        <begin position="82"/>
        <end position="104"/>
    </location>
</feature>
<dbReference type="Proteomes" id="UP000811255">
    <property type="component" value="Unassembled WGS sequence"/>
</dbReference>
<protein>
    <submittedName>
        <fullName evidence="10">EamA family transporter RarD</fullName>
    </submittedName>
</protein>
<feature type="transmembrane region" description="Helical" evidence="8">
    <location>
        <begin position="111"/>
        <end position="128"/>
    </location>
</feature>
<comment type="caution">
    <text evidence="10">The sequence shown here is derived from an EMBL/GenBank/DDBJ whole genome shotgun (WGS) entry which is preliminary data.</text>
</comment>
<evidence type="ECO:0000256" key="7">
    <source>
        <dbReference type="ARBA" id="ARBA00023136"/>
    </source>
</evidence>
<keyword evidence="7 8" id="KW-0472">Membrane</keyword>
<evidence type="ECO:0000256" key="3">
    <source>
        <dbReference type="ARBA" id="ARBA00022448"/>
    </source>
</evidence>
<comment type="subcellular location">
    <subcellularLocation>
        <location evidence="1">Cell membrane</location>
        <topology evidence="1">Multi-pass membrane protein</topology>
    </subcellularLocation>
</comment>
<feature type="domain" description="EamA" evidence="9">
    <location>
        <begin position="7"/>
        <end position="125"/>
    </location>
</feature>
<evidence type="ECO:0000313" key="10">
    <source>
        <dbReference type="EMBL" id="MBT2133219.1"/>
    </source>
</evidence>
<evidence type="ECO:0000313" key="11">
    <source>
        <dbReference type="Proteomes" id="UP000811255"/>
    </source>
</evidence>
<evidence type="ECO:0000256" key="8">
    <source>
        <dbReference type="SAM" id="Phobius"/>
    </source>
</evidence>
<keyword evidence="11" id="KW-1185">Reference proteome</keyword>
<sequence>MPLYLLLVHQVPPIEFVAWRIIFTLPLCLVFLTWSHNRGNDGWGELRAVLADRRALLTLLASAALIGVNWSLYVWAIQTEHVYAASLGYYILPLAMMLMGLVVLGERLNRIQWCALLLAGVGVTALAIGALTTLWLSLSMALSFGIYGLLRKTVAAGALVGLTIESLLLLLPAVAIVSWYAASPAGTVIGRDTLETAAIAWAGPMTAIPLIWFAIAARRMPYTVLGFLQFISPTIVFLIGLLVFGEKLRPAQLACFVAIWAAAGLFVWDLLRRRSASEAH</sequence>
<dbReference type="Pfam" id="PF00892">
    <property type="entry name" value="EamA"/>
    <property type="match status" value="1"/>
</dbReference>
<keyword evidence="3" id="KW-0813">Transport</keyword>